<dbReference type="Gene3D" id="3.50.30.30">
    <property type="match status" value="1"/>
</dbReference>
<keyword evidence="5" id="KW-1185">Reference proteome</keyword>
<evidence type="ECO:0000259" key="3">
    <source>
        <dbReference type="Pfam" id="PF04389"/>
    </source>
</evidence>
<dbReference type="SUPFAM" id="SSF52025">
    <property type="entry name" value="PA domain"/>
    <property type="match status" value="1"/>
</dbReference>
<keyword evidence="1" id="KW-1133">Transmembrane helix</keyword>
<gene>
    <name evidence="4" type="ORF">D3226_10965</name>
</gene>
<name>A0ABS1SR49_9MICO</name>
<dbReference type="Proteomes" id="UP001646141">
    <property type="component" value="Unassembled WGS sequence"/>
</dbReference>
<evidence type="ECO:0000256" key="2">
    <source>
        <dbReference type="SAM" id="SignalP"/>
    </source>
</evidence>
<feature type="transmembrane region" description="Helical" evidence="1">
    <location>
        <begin position="786"/>
        <end position="807"/>
    </location>
</feature>
<dbReference type="InterPro" id="IPR013783">
    <property type="entry name" value="Ig-like_fold"/>
</dbReference>
<keyword evidence="1" id="KW-0812">Transmembrane</keyword>
<sequence length="815" mass="83139">MSATPTGTPPPARRRALGAFGAAAIALPLALTPVAANAAPADPAPAPVPRGAISAITSGTYLPGYAAEFAAQVDDATVFEHVRHLAVDIGPRVAGTAAEVRANAYVQDLLNSYGFSTEIEKFPVSESLFANATPSRDAGLQVSWQFRPASNALFTGPDAPVTAEVVDVGAGEGFDPAAVAGKFVLLNWNATAAARNAKIVELAEAGAAGVIVAQTTQNSSLAAVGNVSAAATGIQVVGAADGQAQRIRELLAGGPLSLALTTEKSSLESSNTIGVRPAQGENAENAPIVYIGAHIDSVVGSPGASDNGSGVGILLESARIMSQYPLNTEIRVGTWGAEEKGIVGSKTHATQLSPDEIDRTIGAWNMDMAGTSFLGTAEQPFEFWGLTVNKDNEDNAVLKQASALSNITGRGDLNRGVVGRSDHQSFHDVGIDAAVFSWMFWSATSSIVLEPTYHKPSDTIDNISQERIGIAAELIGGSAFRAALNPVAVTVADTEKKPQADVPVAMSCGEDDGWREVGRTDEAGTVEALAPALECDFAALAADGSRGAVLDQQVTGAGTVQIGLAHDTAAPSIEFAAPEGENAAGWYRSGPVQLTLSATDAGDTAPTVEFSVNGGEWQPYTAPIEVGAEGETVVSVRATDASGNVAEDSRSIRIDTGAPVLTATPSASTRGEVTVSATDATSGVAGVEYRVLPSGEWQEAPLPAALRRSADPMPIETTVVVPLGDAAGSVEFRATDVAGNPSELVTLEFAAAKPGETKPPVTPTKPGTKPVAKPDDALAATGGNNLLLIGAATGALLLVAGGAIMVARRREAASE</sequence>
<feature type="domain" description="Peptidase M28" evidence="3">
    <location>
        <begin position="281"/>
        <end position="475"/>
    </location>
</feature>
<evidence type="ECO:0000313" key="4">
    <source>
        <dbReference type="EMBL" id="MBL3690474.1"/>
    </source>
</evidence>
<dbReference type="InterPro" id="IPR046450">
    <property type="entry name" value="PA_dom_sf"/>
</dbReference>
<dbReference type="PANTHER" id="PTHR12147:SF26">
    <property type="entry name" value="PEPTIDASE M28 DOMAIN-CONTAINING PROTEIN"/>
    <property type="match status" value="1"/>
</dbReference>
<feature type="chain" id="PRO_5045326749" evidence="2">
    <location>
        <begin position="39"/>
        <end position="815"/>
    </location>
</feature>
<dbReference type="Gene3D" id="2.60.40.10">
    <property type="entry name" value="Immunoglobulins"/>
    <property type="match status" value="1"/>
</dbReference>
<keyword evidence="2" id="KW-0732">Signal</keyword>
<proteinExistence type="predicted"/>
<dbReference type="Gene3D" id="3.40.630.10">
    <property type="entry name" value="Zn peptidases"/>
    <property type="match status" value="1"/>
</dbReference>
<dbReference type="SUPFAM" id="SSF53187">
    <property type="entry name" value="Zn-dependent exopeptidases"/>
    <property type="match status" value="1"/>
</dbReference>
<dbReference type="Pfam" id="PF04389">
    <property type="entry name" value="Peptidase_M28"/>
    <property type="match status" value="1"/>
</dbReference>
<dbReference type="InterPro" id="IPR058094">
    <property type="entry name" value="Ig-like_OmpL47-like"/>
</dbReference>
<accession>A0ABS1SR49</accession>
<keyword evidence="1" id="KW-0472">Membrane</keyword>
<organism evidence="4 5">
    <name type="scientific">Leucobacter chromiireducens subsp. chromiireducens</name>
    <dbReference type="NCBI Taxonomy" id="660067"/>
    <lineage>
        <taxon>Bacteria</taxon>
        <taxon>Bacillati</taxon>
        <taxon>Actinomycetota</taxon>
        <taxon>Actinomycetes</taxon>
        <taxon>Micrococcales</taxon>
        <taxon>Microbacteriaceae</taxon>
        <taxon>Leucobacter</taxon>
    </lineage>
</organism>
<reference evidence="4 5" key="1">
    <citation type="submission" date="2018-09" db="EMBL/GenBank/DDBJ databases">
        <title>Comparative genomics of Leucobacter spp.</title>
        <authorList>
            <person name="Reis A.C."/>
            <person name="Kolvenbach B.A."/>
            <person name="Corvini P.F.X."/>
            <person name="Nunes O.C."/>
        </authorList>
    </citation>
    <scope>NUCLEOTIDE SEQUENCE [LARGE SCALE GENOMIC DNA]</scope>
    <source>
        <strain evidence="4 5">L-1</strain>
    </source>
</reference>
<dbReference type="PROSITE" id="PS51318">
    <property type="entry name" value="TAT"/>
    <property type="match status" value="1"/>
</dbReference>
<evidence type="ECO:0000256" key="1">
    <source>
        <dbReference type="SAM" id="Phobius"/>
    </source>
</evidence>
<dbReference type="RefSeq" id="WP_202382572.1">
    <property type="nucleotide sequence ID" value="NZ_BAAAMA010000001.1"/>
</dbReference>
<evidence type="ECO:0000313" key="5">
    <source>
        <dbReference type="Proteomes" id="UP001646141"/>
    </source>
</evidence>
<dbReference type="InterPro" id="IPR007484">
    <property type="entry name" value="Peptidase_M28"/>
</dbReference>
<dbReference type="InterPro" id="IPR006311">
    <property type="entry name" value="TAT_signal"/>
</dbReference>
<feature type="signal peptide" evidence="2">
    <location>
        <begin position="1"/>
        <end position="38"/>
    </location>
</feature>
<dbReference type="EMBL" id="QYAD01000003">
    <property type="protein sequence ID" value="MBL3690474.1"/>
    <property type="molecule type" value="Genomic_DNA"/>
</dbReference>
<protein>
    <submittedName>
        <fullName evidence="4">M28 family peptidase</fullName>
    </submittedName>
</protein>
<comment type="caution">
    <text evidence="4">The sequence shown here is derived from an EMBL/GenBank/DDBJ whole genome shotgun (WGS) entry which is preliminary data.</text>
</comment>
<dbReference type="PANTHER" id="PTHR12147">
    <property type="entry name" value="METALLOPEPTIDASE M28 FAMILY MEMBER"/>
    <property type="match status" value="1"/>
</dbReference>
<dbReference type="NCBIfam" id="NF047446">
    <property type="entry name" value="barrel_OmpL47"/>
    <property type="match status" value="1"/>
</dbReference>
<dbReference type="InterPro" id="IPR045175">
    <property type="entry name" value="M28_fam"/>
</dbReference>